<sequence>MSTPSPDIVTLQQQLTAVRGHLAWERQRLQDSEQAHDSLLEAHRELEADFAELQANFDRVAALHEWLLTAYDELNVNYRGLRREHAHLQTLYENSLRSGNSSASPPSATPSPDAVNISLGATAPISRATVAAAASTPGPALTAAAASLLAEAAAAATTPGEVEAMARLLAAVASAAGPSPNTDSTGTVGLARPVWTGLVLDIPDRSRAVNNNGASCKRCAPPSNVESGVARG</sequence>
<reference evidence="3" key="1">
    <citation type="submission" date="2020-05" db="EMBL/GenBank/DDBJ databases">
        <title>Mycena genomes resolve the evolution of fungal bioluminescence.</title>
        <authorList>
            <person name="Tsai I.J."/>
        </authorList>
    </citation>
    <scope>NUCLEOTIDE SEQUENCE</scope>
    <source>
        <strain evidence="3">160909Yilan</strain>
    </source>
</reference>
<dbReference type="OrthoDB" id="10600633at2759"/>
<evidence type="ECO:0000256" key="1">
    <source>
        <dbReference type="SAM" id="Coils"/>
    </source>
</evidence>
<feature type="compositionally biased region" description="Low complexity" evidence="2">
    <location>
        <begin position="101"/>
        <end position="112"/>
    </location>
</feature>
<keyword evidence="1" id="KW-0175">Coiled coil</keyword>
<proteinExistence type="predicted"/>
<keyword evidence="4" id="KW-1185">Reference proteome</keyword>
<gene>
    <name evidence="3" type="ORF">MSAN_01300200</name>
</gene>
<feature type="region of interest" description="Disordered" evidence="2">
    <location>
        <begin position="96"/>
        <end position="115"/>
    </location>
</feature>
<organism evidence="3 4">
    <name type="scientific">Mycena sanguinolenta</name>
    <dbReference type="NCBI Taxonomy" id="230812"/>
    <lineage>
        <taxon>Eukaryota</taxon>
        <taxon>Fungi</taxon>
        <taxon>Dikarya</taxon>
        <taxon>Basidiomycota</taxon>
        <taxon>Agaricomycotina</taxon>
        <taxon>Agaricomycetes</taxon>
        <taxon>Agaricomycetidae</taxon>
        <taxon>Agaricales</taxon>
        <taxon>Marasmiineae</taxon>
        <taxon>Mycenaceae</taxon>
        <taxon>Mycena</taxon>
    </lineage>
</organism>
<evidence type="ECO:0000313" key="3">
    <source>
        <dbReference type="EMBL" id="KAF7357063.1"/>
    </source>
</evidence>
<accession>A0A8H6Y9U9</accession>
<comment type="caution">
    <text evidence="3">The sequence shown here is derived from an EMBL/GenBank/DDBJ whole genome shotgun (WGS) entry which is preliminary data.</text>
</comment>
<dbReference type="AlphaFoldDB" id="A0A8H6Y9U9"/>
<feature type="coiled-coil region" evidence="1">
    <location>
        <begin position="29"/>
        <end position="56"/>
    </location>
</feature>
<evidence type="ECO:0000313" key="4">
    <source>
        <dbReference type="Proteomes" id="UP000623467"/>
    </source>
</evidence>
<name>A0A8H6Y9U9_9AGAR</name>
<protein>
    <submittedName>
        <fullName evidence="3">Uncharacterized protein</fullName>
    </submittedName>
</protein>
<dbReference type="EMBL" id="JACAZH010000010">
    <property type="protein sequence ID" value="KAF7357063.1"/>
    <property type="molecule type" value="Genomic_DNA"/>
</dbReference>
<dbReference type="Proteomes" id="UP000623467">
    <property type="component" value="Unassembled WGS sequence"/>
</dbReference>
<evidence type="ECO:0000256" key="2">
    <source>
        <dbReference type="SAM" id="MobiDB-lite"/>
    </source>
</evidence>
<feature type="region of interest" description="Disordered" evidence="2">
    <location>
        <begin position="210"/>
        <end position="232"/>
    </location>
</feature>